<evidence type="ECO:0000313" key="2">
    <source>
        <dbReference type="EMBL" id="MBA9064580.1"/>
    </source>
</evidence>
<dbReference type="Proteomes" id="UP000565455">
    <property type="component" value="Unassembled WGS sequence"/>
</dbReference>
<dbReference type="RefSeq" id="WP_182592671.1">
    <property type="nucleotide sequence ID" value="NZ_JACJIM010000006.1"/>
</dbReference>
<sequence length="427" mass="46748">MPLDHRQFVERCLSVLANKSVNKNVRQIMENDLRESMSGGFAAYPCIARPGRETTSARPVTRVRRRRRRQRFHSASTLRGLHGRPQLCPKAFVRSADDPVTRAPGPFRDVAARWREDVVLRRKTPPPKRSRPAGGGSMPGPARASGQASPRAAFAERPAFQPRRWRAACPVLALGFGLSAGASAAQAAPDCAGSRSRVETLICADPALTRLDDELRRLFDRIAGETRGIDGETGRAIDTFGADHARWRTRIRDACPDAACLTRVYTARIAQVQRDWSEALSDTPALRHVVNARFGFSIDVPADLVAEPPPDNGDGQAFHSTDGHLHLTVSGLNDGLDQDLDAVVAADRKTCLRQPPEYGARKPGWIVFSCTTADGILYRKTLRAGGRGGAFVTLRIRYPVAERARRQAAVTTAATSLRLTEPGRDSR</sequence>
<evidence type="ECO:0008006" key="4">
    <source>
        <dbReference type="Google" id="ProtNLM"/>
    </source>
</evidence>
<feature type="compositionally biased region" description="Basic residues" evidence="1">
    <location>
        <begin position="121"/>
        <end position="131"/>
    </location>
</feature>
<keyword evidence="3" id="KW-1185">Reference proteome</keyword>
<feature type="region of interest" description="Disordered" evidence="1">
    <location>
        <begin position="119"/>
        <end position="151"/>
    </location>
</feature>
<protein>
    <recommendedName>
        <fullName evidence="4">Lysozyme inhibitor LprI N-terminal domain-containing protein</fullName>
    </recommendedName>
</protein>
<dbReference type="EMBL" id="JACJIM010000006">
    <property type="protein sequence ID" value="MBA9064580.1"/>
    <property type="molecule type" value="Genomic_DNA"/>
</dbReference>
<reference evidence="2 3" key="1">
    <citation type="submission" date="2020-08" db="EMBL/GenBank/DDBJ databases">
        <title>Genomic Encyclopedia of Type Strains, Phase IV (KMG-IV): sequencing the most valuable type-strain genomes for metagenomic binning, comparative biology and taxonomic classification.</title>
        <authorList>
            <person name="Goeker M."/>
        </authorList>
    </citation>
    <scope>NUCLEOTIDE SEQUENCE [LARGE SCALE GENOMIC DNA]</scope>
    <source>
        <strain evidence="2 3">DSM 5686</strain>
    </source>
</reference>
<accession>A0ABR6DEQ4</accession>
<comment type="caution">
    <text evidence="2">The sequence shown here is derived from an EMBL/GenBank/DDBJ whole genome shotgun (WGS) entry which is preliminary data.</text>
</comment>
<evidence type="ECO:0000313" key="3">
    <source>
        <dbReference type="Proteomes" id="UP000565455"/>
    </source>
</evidence>
<gene>
    <name evidence="2" type="ORF">GGQ91_003986</name>
</gene>
<name>A0ABR6DEQ4_9HYPH</name>
<organism evidence="2 3">
    <name type="scientific">Methylobacterium fujisawaense</name>
    <dbReference type="NCBI Taxonomy" id="107400"/>
    <lineage>
        <taxon>Bacteria</taxon>
        <taxon>Pseudomonadati</taxon>
        <taxon>Pseudomonadota</taxon>
        <taxon>Alphaproteobacteria</taxon>
        <taxon>Hyphomicrobiales</taxon>
        <taxon>Methylobacteriaceae</taxon>
        <taxon>Methylobacterium</taxon>
    </lineage>
</organism>
<evidence type="ECO:0000256" key="1">
    <source>
        <dbReference type="SAM" id="MobiDB-lite"/>
    </source>
</evidence>
<proteinExistence type="predicted"/>
<dbReference type="GeneID" id="96605624"/>